<keyword evidence="2" id="KW-1185">Reference proteome</keyword>
<dbReference type="Proteomes" id="UP000016930">
    <property type="component" value="Unassembled WGS sequence"/>
</dbReference>
<evidence type="ECO:0000313" key="1">
    <source>
        <dbReference type="EMBL" id="EMD40197.1"/>
    </source>
</evidence>
<sequence>MPRKAKPEKTRQILGLSREQLKKRRVRSDLATRSRFKQAFTQIDKIYDKLDQAYTSSEGSIKIKGAIVGIWAKLAVDSLLRHKLFEKGFLQRITLLIDIFTTHVVSLQAISTIAQYGNKDHRVTVTRLVPVLLCAMKQGRNDVEVVALCISALFYSVDTCLNGPNKSHVVPFTASDVQSLLKMTIDALRMPDATQYCMDFALALLGSMAVDLHEEYMANPSVLAYLVACLRSADVSIRCAALAILVQLHISNAEVDTHSVYLHKIVAMATLTWPPNIRAAMQEYLDFQRVVSRCALDRNFYALGKTFVTIITRAEFFIQDIMLDFPEQEPSVSSRKDIDLPFRTWVDAVENSR</sequence>
<dbReference type="HOGENOM" id="CLU_785265_0_0_1"/>
<name>M2RP26_CERS8</name>
<reference evidence="1 2" key="1">
    <citation type="journal article" date="2012" name="Proc. Natl. Acad. Sci. U.S.A.">
        <title>Comparative genomics of Ceriporiopsis subvermispora and Phanerochaete chrysosporium provide insight into selective ligninolysis.</title>
        <authorList>
            <person name="Fernandez-Fueyo E."/>
            <person name="Ruiz-Duenas F.J."/>
            <person name="Ferreira P."/>
            <person name="Floudas D."/>
            <person name="Hibbett D.S."/>
            <person name="Canessa P."/>
            <person name="Larrondo L.F."/>
            <person name="James T.Y."/>
            <person name="Seelenfreund D."/>
            <person name="Lobos S."/>
            <person name="Polanco R."/>
            <person name="Tello M."/>
            <person name="Honda Y."/>
            <person name="Watanabe T."/>
            <person name="Watanabe T."/>
            <person name="Ryu J.S."/>
            <person name="Kubicek C.P."/>
            <person name="Schmoll M."/>
            <person name="Gaskell J."/>
            <person name="Hammel K.E."/>
            <person name="St John F.J."/>
            <person name="Vanden Wymelenberg A."/>
            <person name="Sabat G."/>
            <person name="Splinter BonDurant S."/>
            <person name="Syed K."/>
            <person name="Yadav J.S."/>
            <person name="Doddapaneni H."/>
            <person name="Subramanian V."/>
            <person name="Lavin J.L."/>
            <person name="Oguiza J.A."/>
            <person name="Perez G."/>
            <person name="Pisabarro A.G."/>
            <person name="Ramirez L."/>
            <person name="Santoyo F."/>
            <person name="Master E."/>
            <person name="Coutinho P.M."/>
            <person name="Henrissat B."/>
            <person name="Lombard V."/>
            <person name="Magnuson J.K."/>
            <person name="Kuees U."/>
            <person name="Hori C."/>
            <person name="Igarashi K."/>
            <person name="Samejima M."/>
            <person name="Held B.W."/>
            <person name="Barry K.W."/>
            <person name="LaButti K.M."/>
            <person name="Lapidus A."/>
            <person name="Lindquist E.A."/>
            <person name="Lucas S.M."/>
            <person name="Riley R."/>
            <person name="Salamov A.A."/>
            <person name="Hoffmeister D."/>
            <person name="Schwenk D."/>
            <person name="Hadar Y."/>
            <person name="Yarden O."/>
            <person name="de Vries R.P."/>
            <person name="Wiebenga A."/>
            <person name="Stenlid J."/>
            <person name="Eastwood D."/>
            <person name="Grigoriev I.V."/>
            <person name="Berka R.M."/>
            <person name="Blanchette R.A."/>
            <person name="Kersten P."/>
            <person name="Martinez A.T."/>
            <person name="Vicuna R."/>
            <person name="Cullen D."/>
        </authorList>
    </citation>
    <scope>NUCLEOTIDE SEQUENCE [LARGE SCALE GENOMIC DNA]</scope>
    <source>
        <strain evidence="1 2">B</strain>
    </source>
</reference>
<dbReference type="SUPFAM" id="SSF48371">
    <property type="entry name" value="ARM repeat"/>
    <property type="match status" value="1"/>
</dbReference>
<protein>
    <recommendedName>
        <fullName evidence="3">Interferon-related developmental regulator N-terminal domain-containing protein</fullName>
    </recommendedName>
</protein>
<gene>
    <name evidence="1" type="ORF">CERSUDRAFT_71973</name>
</gene>
<dbReference type="AlphaFoldDB" id="M2RP26"/>
<dbReference type="STRING" id="914234.M2RP26"/>
<dbReference type="EMBL" id="KB445793">
    <property type="protein sequence ID" value="EMD40197.1"/>
    <property type="molecule type" value="Genomic_DNA"/>
</dbReference>
<dbReference type="OrthoDB" id="341421at2759"/>
<dbReference type="InterPro" id="IPR011989">
    <property type="entry name" value="ARM-like"/>
</dbReference>
<dbReference type="Gene3D" id="1.25.10.10">
    <property type="entry name" value="Leucine-rich Repeat Variant"/>
    <property type="match status" value="1"/>
</dbReference>
<evidence type="ECO:0000313" key="2">
    <source>
        <dbReference type="Proteomes" id="UP000016930"/>
    </source>
</evidence>
<proteinExistence type="predicted"/>
<accession>M2RP26</accession>
<evidence type="ECO:0008006" key="3">
    <source>
        <dbReference type="Google" id="ProtNLM"/>
    </source>
</evidence>
<dbReference type="InterPro" id="IPR016024">
    <property type="entry name" value="ARM-type_fold"/>
</dbReference>
<organism evidence="1 2">
    <name type="scientific">Ceriporiopsis subvermispora (strain B)</name>
    <name type="common">White-rot fungus</name>
    <name type="synonym">Gelatoporia subvermispora</name>
    <dbReference type="NCBI Taxonomy" id="914234"/>
    <lineage>
        <taxon>Eukaryota</taxon>
        <taxon>Fungi</taxon>
        <taxon>Dikarya</taxon>
        <taxon>Basidiomycota</taxon>
        <taxon>Agaricomycotina</taxon>
        <taxon>Agaricomycetes</taxon>
        <taxon>Polyporales</taxon>
        <taxon>Gelatoporiaceae</taxon>
        <taxon>Gelatoporia</taxon>
    </lineage>
</organism>